<gene>
    <name evidence="1" type="ORF">LCGC14_0959130</name>
</gene>
<proteinExistence type="predicted"/>
<comment type="caution">
    <text evidence="1">The sequence shown here is derived from an EMBL/GenBank/DDBJ whole genome shotgun (WGS) entry which is preliminary data.</text>
</comment>
<organism evidence="1">
    <name type="scientific">marine sediment metagenome</name>
    <dbReference type="NCBI Taxonomy" id="412755"/>
    <lineage>
        <taxon>unclassified sequences</taxon>
        <taxon>metagenomes</taxon>
        <taxon>ecological metagenomes</taxon>
    </lineage>
</organism>
<reference evidence="1" key="1">
    <citation type="journal article" date="2015" name="Nature">
        <title>Complex archaea that bridge the gap between prokaryotes and eukaryotes.</title>
        <authorList>
            <person name="Spang A."/>
            <person name="Saw J.H."/>
            <person name="Jorgensen S.L."/>
            <person name="Zaremba-Niedzwiedzka K."/>
            <person name="Martijn J."/>
            <person name="Lind A.E."/>
            <person name="van Eijk R."/>
            <person name="Schleper C."/>
            <person name="Guy L."/>
            <person name="Ettema T.J."/>
        </authorList>
    </citation>
    <scope>NUCLEOTIDE SEQUENCE</scope>
</reference>
<dbReference type="AlphaFoldDB" id="A0A0F9QY95"/>
<protein>
    <submittedName>
        <fullName evidence="1">Uncharacterized protein</fullName>
    </submittedName>
</protein>
<accession>A0A0F9QY95</accession>
<name>A0A0F9QY95_9ZZZZ</name>
<sequence length="44" mass="5099">MIIVKGQDIKKHYRIKNGTCPYFETSAGLGLDLQKHFQPHPIFQ</sequence>
<dbReference type="EMBL" id="LAZR01003459">
    <property type="protein sequence ID" value="KKN18106.1"/>
    <property type="molecule type" value="Genomic_DNA"/>
</dbReference>
<evidence type="ECO:0000313" key="1">
    <source>
        <dbReference type="EMBL" id="KKN18106.1"/>
    </source>
</evidence>